<dbReference type="OrthoDB" id="203862at2759"/>
<protein>
    <submittedName>
        <fullName evidence="1">Uncharacterized protein</fullName>
    </submittedName>
</protein>
<dbReference type="Proteomes" id="UP000663829">
    <property type="component" value="Unassembled WGS sequence"/>
</dbReference>
<dbReference type="SUPFAM" id="SSF63712">
    <property type="entry name" value="Nicotinic receptor ligand binding domain-like"/>
    <property type="match status" value="1"/>
</dbReference>
<dbReference type="EMBL" id="CAJNOQ010004099">
    <property type="protein sequence ID" value="CAF1044632.1"/>
    <property type="molecule type" value="Genomic_DNA"/>
</dbReference>
<evidence type="ECO:0000313" key="3">
    <source>
        <dbReference type="Proteomes" id="UP000663829"/>
    </source>
</evidence>
<gene>
    <name evidence="1" type="ORF">GPM918_LOCUS15960</name>
    <name evidence="2" type="ORF">SRO942_LOCUS15960</name>
</gene>
<accession>A0A814JXP9</accession>
<keyword evidence="3" id="KW-1185">Reference proteome</keyword>
<evidence type="ECO:0000313" key="2">
    <source>
        <dbReference type="EMBL" id="CAF3814608.1"/>
    </source>
</evidence>
<comment type="caution">
    <text evidence="1">The sequence shown here is derived from an EMBL/GenBank/DDBJ whole genome shotgun (WGS) entry which is preliminary data.</text>
</comment>
<name>A0A814JXP9_9BILA</name>
<dbReference type="GO" id="GO:0016020">
    <property type="term" value="C:membrane"/>
    <property type="evidence" value="ECO:0007669"/>
    <property type="project" value="InterPro"/>
</dbReference>
<dbReference type="GO" id="GO:0005230">
    <property type="term" value="F:extracellular ligand-gated monoatomic ion channel activity"/>
    <property type="evidence" value="ECO:0007669"/>
    <property type="project" value="InterPro"/>
</dbReference>
<dbReference type="AlphaFoldDB" id="A0A814JXP9"/>
<reference evidence="1" key="1">
    <citation type="submission" date="2021-02" db="EMBL/GenBank/DDBJ databases">
        <authorList>
            <person name="Nowell W R."/>
        </authorList>
    </citation>
    <scope>NUCLEOTIDE SEQUENCE</scope>
</reference>
<dbReference type="EMBL" id="CAJOBC010004099">
    <property type="protein sequence ID" value="CAF3814608.1"/>
    <property type="molecule type" value="Genomic_DNA"/>
</dbReference>
<dbReference type="Gene3D" id="2.70.170.10">
    <property type="entry name" value="Neurotransmitter-gated ion-channel ligand-binding domain"/>
    <property type="match status" value="1"/>
</dbReference>
<sequence length="316" mass="37368">MNILTHVGDTVQSTAIPVGIRLMFSRIGEIDTLNEKYQAQVYIEARWSSDLVRLKLTTEQHRQLNEGKSVTILKFNEKNWTPELFIENAIGELKEVLRYTLKKGNTQRSGQLIEICEHRDLKGVFWEKLEWIISQITYLIDKLKEPNTETMRGYTTLSLRLYHRLTVHLHHFPSDVQELTVSVTTSYYDDKVVLHKDEYYQSGINRAAFVDQQEWMLYQHVETQTRFTKEYPFRDENDAKEEQKRSVFSVTCHAVCSFCTFTIPPNLPQSRLQIDCTLLLTSITFRWVVNRSLSSAEYFEKYYRNVKFFFSQLYPI</sequence>
<organism evidence="1 3">
    <name type="scientific">Didymodactylos carnosus</name>
    <dbReference type="NCBI Taxonomy" id="1234261"/>
    <lineage>
        <taxon>Eukaryota</taxon>
        <taxon>Metazoa</taxon>
        <taxon>Spiralia</taxon>
        <taxon>Gnathifera</taxon>
        <taxon>Rotifera</taxon>
        <taxon>Eurotatoria</taxon>
        <taxon>Bdelloidea</taxon>
        <taxon>Philodinida</taxon>
        <taxon>Philodinidae</taxon>
        <taxon>Didymodactylos</taxon>
    </lineage>
</organism>
<dbReference type="InterPro" id="IPR036734">
    <property type="entry name" value="Neur_chan_lig-bd_sf"/>
</dbReference>
<proteinExistence type="predicted"/>
<dbReference type="Proteomes" id="UP000681722">
    <property type="component" value="Unassembled WGS sequence"/>
</dbReference>
<evidence type="ECO:0000313" key="1">
    <source>
        <dbReference type="EMBL" id="CAF1044632.1"/>
    </source>
</evidence>